<name>A6NSJ7_9FIRM</name>
<keyword evidence="2" id="KW-1185">Reference proteome</keyword>
<reference evidence="1 2" key="2">
    <citation type="submission" date="2007-06" db="EMBL/GenBank/DDBJ databases">
        <title>Draft genome sequence of Pseudoflavonifractor capillosus ATCC 29799.</title>
        <authorList>
            <person name="Sudarsanam P."/>
            <person name="Ley R."/>
            <person name="Guruge J."/>
            <person name="Turnbaugh P.J."/>
            <person name="Mahowald M."/>
            <person name="Liep D."/>
            <person name="Gordon J."/>
        </authorList>
    </citation>
    <scope>NUCLEOTIDE SEQUENCE [LARGE SCALE GENOMIC DNA]</scope>
    <source>
        <strain evidence="1 2">ATCC 29799</strain>
    </source>
</reference>
<organism evidence="1 2">
    <name type="scientific">Pseudoflavonifractor capillosus ATCC 29799</name>
    <dbReference type="NCBI Taxonomy" id="411467"/>
    <lineage>
        <taxon>Bacteria</taxon>
        <taxon>Bacillati</taxon>
        <taxon>Bacillota</taxon>
        <taxon>Clostridia</taxon>
        <taxon>Eubacteriales</taxon>
        <taxon>Oscillospiraceae</taxon>
        <taxon>Pseudoflavonifractor</taxon>
    </lineage>
</organism>
<reference evidence="1 2" key="1">
    <citation type="submission" date="2007-04" db="EMBL/GenBank/DDBJ databases">
        <authorList>
            <person name="Fulton L."/>
            <person name="Clifton S."/>
            <person name="Fulton B."/>
            <person name="Xu J."/>
            <person name="Minx P."/>
            <person name="Pepin K.H."/>
            <person name="Johnson M."/>
            <person name="Thiruvilangam P."/>
            <person name="Bhonagiri V."/>
            <person name="Nash W.E."/>
            <person name="Mardis E.R."/>
            <person name="Wilson R.K."/>
        </authorList>
    </citation>
    <scope>NUCLEOTIDE SEQUENCE [LARGE SCALE GENOMIC DNA]</scope>
    <source>
        <strain evidence="1 2">ATCC 29799</strain>
    </source>
</reference>
<protein>
    <submittedName>
        <fullName evidence="1">Uncharacterized protein</fullName>
    </submittedName>
</protein>
<comment type="caution">
    <text evidence="1">The sequence shown here is derived from an EMBL/GenBank/DDBJ whole genome shotgun (WGS) entry which is preliminary data.</text>
</comment>
<sequence length="69" mass="7805">MFWGYLHHSCCVSDRQGVITNSENFSPMPTGFWKKALNSPVRDNLPGVWYDSGCSSNCISKKGNAYERE</sequence>
<evidence type="ECO:0000313" key="2">
    <source>
        <dbReference type="Proteomes" id="UP000003639"/>
    </source>
</evidence>
<accession>A6NSJ7</accession>
<gene>
    <name evidence="1" type="ORF">BACCAP_01177</name>
</gene>
<dbReference type="EMBL" id="AAXG02000008">
    <property type="protein sequence ID" value="EDN00955.1"/>
    <property type="molecule type" value="Genomic_DNA"/>
</dbReference>
<dbReference type="AlphaFoldDB" id="A6NSJ7"/>
<evidence type="ECO:0000313" key="1">
    <source>
        <dbReference type="EMBL" id="EDN00955.1"/>
    </source>
</evidence>
<proteinExistence type="predicted"/>
<dbReference type="Proteomes" id="UP000003639">
    <property type="component" value="Unassembled WGS sequence"/>
</dbReference>